<dbReference type="PROSITE" id="PS50048">
    <property type="entry name" value="ZN2_CY6_FUNGAL_2"/>
    <property type="match status" value="1"/>
</dbReference>
<organism evidence="5 6">
    <name type="scientific">Sarocladium strictum</name>
    <name type="common">Black bundle disease fungus</name>
    <name type="synonym">Acremonium strictum</name>
    <dbReference type="NCBI Taxonomy" id="5046"/>
    <lineage>
        <taxon>Eukaryota</taxon>
        <taxon>Fungi</taxon>
        <taxon>Dikarya</taxon>
        <taxon>Ascomycota</taxon>
        <taxon>Pezizomycotina</taxon>
        <taxon>Sordariomycetes</taxon>
        <taxon>Hypocreomycetidae</taxon>
        <taxon>Hypocreales</taxon>
        <taxon>Sarocladiaceae</taxon>
        <taxon>Sarocladium</taxon>
    </lineage>
</organism>
<feature type="compositionally biased region" description="Low complexity" evidence="3">
    <location>
        <begin position="247"/>
        <end position="258"/>
    </location>
</feature>
<keyword evidence="1" id="KW-0539">Nucleus</keyword>
<name>A0AA39L7N0_SARSR</name>
<proteinExistence type="predicted"/>
<dbReference type="GO" id="GO:0000981">
    <property type="term" value="F:DNA-binding transcription factor activity, RNA polymerase II-specific"/>
    <property type="evidence" value="ECO:0007669"/>
    <property type="project" value="InterPro"/>
</dbReference>
<dbReference type="SUPFAM" id="SSF57701">
    <property type="entry name" value="Zn2/Cys6 DNA-binding domain"/>
    <property type="match status" value="1"/>
</dbReference>
<evidence type="ECO:0000259" key="4">
    <source>
        <dbReference type="PROSITE" id="PS50048"/>
    </source>
</evidence>
<feature type="compositionally biased region" description="Polar residues" evidence="3">
    <location>
        <begin position="112"/>
        <end position="124"/>
    </location>
</feature>
<feature type="coiled-coil region" evidence="2">
    <location>
        <begin position="479"/>
        <end position="506"/>
    </location>
</feature>
<gene>
    <name evidence="5" type="ORF">NLU13_5289</name>
</gene>
<dbReference type="AlphaFoldDB" id="A0AA39L7N0"/>
<comment type="caution">
    <text evidence="5">The sequence shown here is derived from an EMBL/GenBank/DDBJ whole genome shotgun (WGS) entry which is preliminary data.</text>
</comment>
<feature type="region of interest" description="Disordered" evidence="3">
    <location>
        <begin position="243"/>
        <end position="262"/>
    </location>
</feature>
<accession>A0AA39L7N0</accession>
<dbReference type="Gene3D" id="4.10.240.10">
    <property type="entry name" value="Zn(2)-C6 fungal-type DNA-binding domain"/>
    <property type="match status" value="1"/>
</dbReference>
<dbReference type="SMART" id="SM00066">
    <property type="entry name" value="GAL4"/>
    <property type="match status" value="1"/>
</dbReference>
<dbReference type="InterPro" id="IPR001138">
    <property type="entry name" value="Zn2Cys6_DnaBD"/>
</dbReference>
<dbReference type="Proteomes" id="UP001175261">
    <property type="component" value="Unassembled WGS sequence"/>
</dbReference>
<feature type="compositionally biased region" description="Basic and acidic residues" evidence="3">
    <location>
        <begin position="66"/>
        <end position="75"/>
    </location>
</feature>
<evidence type="ECO:0000256" key="1">
    <source>
        <dbReference type="ARBA" id="ARBA00023242"/>
    </source>
</evidence>
<feature type="compositionally biased region" description="Low complexity" evidence="3">
    <location>
        <begin position="51"/>
        <end position="63"/>
    </location>
</feature>
<dbReference type="GO" id="GO:0008270">
    <property type="term" value="F:zinc ion binding"/>
    <property type="evidence" value="ECO:0007669"/>
    <property type="project" value="InterPro"/>
</dbReference>
<protein>
    <recommendedName>
        <fullName evidence="4">Zn(2)-C6 fungal-type domain-containing protein</fullName>
    </recommendedName>
</protein>
<dbReference type="CDD" id="cd00067">
    <property type="entry name" value="GAL4"/>
    <property type="match status" value="1"/>
</dbReference>
<evidence type="ECO:0000256" key="3">
    <source>
        <dbReference type="SAM" id="MobiDB-lite"/>
    </source>
</evidence>
<feature type="domain" description="Zn(2)-C6 fungal-type" evidence="4">
    <location>
        <begin position="9"/>
        <end position="40"/>
    </location>
</feature>
<sequence length="506" mass="56039">MSETVIRKACDRCHHQKLSCKRTNEESCERCRKIQVTCTWSPSLRYKKNQQQHQQAVKQQRQQSRARLEEHRDRTVPPSTTSERRSPKRRRTGSDPNLVSPEPVPIVPQPGTGESQTTTNTSKPGQGAVAAVTSGSSGLDIREFDFNLGHFEFFDGPQQQQQLQHPQPLASGTIQGDLGHFHHHPHHHHHQQSPGFFGHWDHPLIQPHQGYLELSATPLPLAGSHSQEQGGISGFPLVQRSRVAHHTSTSSSGGSISTPRRRGRRLIALRASHDISSEVAGPSNSASDLNTPLHWMARLSEINTRLQALASLLPAQYEPADGGVRSQSFPVDEMFQLTRQIADVLDQLCTAVKDDKMPASEAVVPGRSAKLDGSDPGSAMFVLSVYVMLLDLYHKVFTLVRLEVFQQASNATFALWKLPDVTIGSFAVESTPSLQMSLTIQLAEEFLSRLRRSTAALDPSNRGPNENPSIFTGVVTASFQEIKSSEDSLRQELAALRERIEEMIEG</sequence>
<evidence type="ECO:0000313" key="5">
    <source>
        <dbReference type="EMBL" id="KAK0386975.1"/>
    </source>
</evidence>
<keyword evidence="2" id="KW-0175">Coiled coil</keyword>
<reference evidence="5" key="1">
    <citation type="submission" date="2022-10" db="EMBL/GenBank/DDBJ databases">
        <title>Determination and structural analysis of whole genome sequence of Sarocladium strictum F4-1.</title>
        <authorList>
            <person name="Hu L."/>
            <person name="Jiang Y."/>
        </authorList>
    </citation>
    <scope>NUCLEOTIDE SEQUENCE</scope>
    <source>
        <strain evidence="5">F4-1</strain>
    </source>
</reference>
<evidence type="ECO:0000313" key="6">
    <source>
        <dbReference type="Proteomes" id="UP001175261"/>
    </source>
</evidence>
<keyword evidence="6" id="KW-1185">Reference proteome</keyword>
<dbReference type="Pfam" id="PF00172">
    <property type="entry name" value="Zn_clus"/>
    <property type="match status" value="1"/>
</dbReference>
<dbReference type="EMBL" id="JAPDFR010000004">
    <property type="protein sequence ID" value="KAK0386975.1"/>
    <property type="molecule type" value="Genomic_DNA"/>
</dbReference>
<evidence type="ECO:0000256" key="2">
    <source>
        <dbReference type="SAM" id="Coils"/>
    </source>
</evidence>
<dbReference type="InterPro" id="IPR036864">
    <property type="entry name" value="Zn2-C6_fun-type_DNA-bd_sf"/>
</dbReference>
<feature type="region of interest" description="Disordered" evidence="3">
    <location>
        <begin position="49"/>
        <end position="131"/>
    </location>
</feature>
<dbReference type="PROSITE" id="PS00463">
    <property type="entry name" value="ZN2_CY6_FUNGAL_1"/>
    <property type="match status" value="1"/>
</dbReference>